<dbReference type="PROSITE" id="PS50005">
    <property type="entry name" value="TPR"/>
    <property type="match status" value="1"/>
</dbReference>
<proteinExistence type="inferred from homology"/>
<evidence type="ECO:0000256" key="4">
    <source>
        <dbReference type="PROSITE-ProRule" id="PRU00339"/>
    </source>
</evidence>
<keyword evidence="6" id="KW-1185">Reference proteome</keyword>
<accession>A0A401THC0</accession>
<dbReference type="GO" id="GO:0051607">
    <property type="term" value="P:defense response to virus"/>
    <property type="evidence" value="ECO:0007669"/>
    <property type="project" value="TreeGrafter"/>
</dbReference>
<dbReference type="InterPro" id="IPR011990">
    <property type="entry name" value="TPR-like_helical_dom_sf"/>
</dbReference>
<dbReference type="EMBL" id="BEZZ01075003">
    <property type="protein sequence ID" value="GCC42013.1"/>
    <property type="molecule type" value="Genomic_DNA"/>
</dbReference>
<reference evidence="5 6" key="1">
    <citation type="journal article" date="2018" name="Nat. Ecol. Evol.">
        <title>Shark genomes provide insights into elasmobranch evolution and the origin of vertebrates.</title>
        <authorList>
            <person name="Hara Y"/>
            <person name="Yamaguchi K"/>
            <person name="Onimaru K"/>
            <person name="Kadota M"/>
            <person name="Koyanagi M"/>
            <person name="Keeley SD"/>
            <person name="Tatsumi K"/>
            <person name="Tanaka K"/>
            <person name="Motone F"/>
            <person name="Kageyama Y"/>
            <person name="Nozu R"/>
            <person name="Adachi N"/>
            <person name="Nishimura O"/>
            <person name="Nakagawa R"/>
            <person name="Tanegashima C"/>
            <person name="Kiyatake I"/>
            <person name="Matsumoto R"/>
            <person name="Murakumo K"/>
            <person name="Nishida K"/>
            <person name="Terakita A"/>
            <person name="Kuratani S"/>
            <person name="Sato K"/>
            <person name="Hyodo S Kuraku.S."/>
        </authorList>
    </citation>
    <scope>NUCLEOTIDE SEQUENCE [LARGE SCALE GENOMIC DNA]</scope>
</reference>
<evidence type="ECO:0000256" key="3">
    <source>
        <dbReference type="ARBA" id="ARBA00038336"/>
    </source>
</evidence>
<dbReference type="Proteomes" id="UP000287033">
    <property type="component" value="Unassembled WGS sequence"/>
</dbReference>
<evidence type="ECO:0000256" key="1">
    <source>
        <dbReference type="ARBA" id="ARBA00022737"/>
    </source>
</evidence>
<dbReference type="OrthoDB" id="10043504at2759"/>
<dbReference type="GO" id="GO:0005829">
    <property type="term" value="C:cytosol"/>
    <property type="evidence" value="ECO:0007669"/>
    <property type="project" value="TreeGrafter"/>
</dbReference>
<sequence>MVLLALKLQEFNQKEEASTLVERALQKSPGQPYVLRYAAKFYRKEGDVENAVKLLEKALKITPSSSFLYHQIGQCYIDKLYALGTDRCSNGPDDPASQEKASLIEQCRHYFSEAVALKSSFTAAKLKLADILIINEEIHEAETIYSDLLKLEYSYPEDKQYITYKAGQFQLYQKRSEPNAVTHFLEGFSIKSNSKQQKLCRTSLEKIAKRRLRNNPGDIKALCILGAMYLLDGEEPGIMKCFVKLKLQELFNEE</sequence>
<evidence type="ECO:0000313" key="6">
    <source>
        <dbReference type="Proteomes" id="UP000287033"/>
    </source>
</evidence>
<dbReference type="InterPro" id="IPR019734">
    <property type="entry name" value="TPR_rpt"/>
</dbReference>
<protein>
    <submittedName>
        <fullName evidence="5">Uncharacterized protein</fullName>
    </submittedName>
</protein>
<dbReference type="SUPFAM" id="SSF48452">
    <property type="entry name" value="TPR-like"/>
    <property type="match status" value="1"/>
</dbReference>
<evidence type="ECO:0000256" key="2">
    <source>
        <dbReference type="ARBA" id="ARBA00022803"/>
    </source>
</evidence>
<name>A0A401THC0_CHIPU</name>
<gene>
    <name evidence="5" type="ORF">chiPu_0026235</name>
</gene>
<keyword evidence="2 4" id="KW-0802">TPR repeat</keyword>
<dbReference type="AlphaFoldDB" id="A0A401THC0"/>
<dbReference type="Gene3D" id="1.25.40.10">
    <property type="entry name" value="Tetratricopeptide repeat domain"/>
    <property type="match status" value="1"/>
</dbReference>
<evidence type="ECO:0000313" key="5">
    <source>
        <dbReference type="EMBL" id="GCC42013.1"/>
    </source>
</evidence>
<comment type="similarity">
    <text evidence="3">Belongs to the IFIT family.</text>
</comment>
<feature type="repeat" description="TPR" evidence="4">
    <location>
        <begin position="32"/>
        <end position="65"/>
    </location>
</feature>
<dbReference type="PANTHER" id="PTHR10271">
    <property type="entry name" value="INTERFERON-INDUCED PROTEIN WITH TETRATRICOPEPTIDE REPEATS"/>
    <property type="match status" value="1"/>
</dbReference>
<dbReference type="PANTHER" id="PTHR10271:SF0">
    <property type="entry name" value="INTERFERON-INDUCED PROTEIN WITH TETRATRICOPEPTIDE REPEATS 5"/>
    <property type="match status" value="1"/>
</dbReference>
<dbReference type="FunFam" id="1.25.40.10:FF:000032">
    <property type="entry name" value="Interferon-induced protein with tetratricopeptide repeats 5"/>
    <property type="match status" value="1"/>
</dbReference>
<organism evidence="5 6">
    <name type="scientific">Chiloscyllium punctatum</name>
    <name type="common">Brownbanded bambooshark</name>
    <name type="synonym">Hemiscyllium punctatum</name>
    <dbReference type="NCBI Taxonomy" id="137246"/>
    <lineage>
        <taxon>Eukaryota</taxon>
        <taxon>Metazoa</taxon>
        <taxon>Chordata</taxon>
        <taxon>Craniata</taxon>
        <taxon>Vertebrata</taxon>
        <taxon>Chondrichthyes</taxon>
        <taxon>Elasmobranchii</taxon>
        <taxon>Galeomorphii</taxon>
        <taxon>Galeoidea</taxon>
        <taxon>Orectolobiformes</taxon>
        <taxon>Hemiscylliidae</taxon>
        <taxon>Chiloscyllium</taxon>
    </lineage>
</organism>
<dbReference type="STRING" id="137246.A0A401THC0"/>
<comment type="caution">
    <text evidence="5">The sequence shown here is derived from an EMBL/GenBank/DDBJ whole genome shotgun (WGS) entry which is preliminary data.</text>
</comment>
<keyword evidence="1" id="KW-0677">Repeat</keyword>